<feature type="compositionally biased region" description="Polar residues" evidence="1">
    <location>
        <begin position="178"/>
        <end position="188"/>
    </location>
</feature>
<feature type="region of interest" description="Disordered" evidence="1">
    <location>
        <begin position="133"/>
        <end position="195"/>
    </location>
</feature>
<gene>
    <name evidence="2" type="ORF">EVAR_49414_1</name>
</gene>
<protein>
    <submittedName>
        <fullName evidence="2">Uncharacterized protein</fullName>
    </submittedName>
</protein>
<evidence type="ECO:0000313" key="2">
    <source>
        <dbReference type="EMBL" id="GBP71076.1"/>
    </source>
</evidence>
<accession>A0A4C1Y5A0</accession>
<comment type="caution">
    <text evidence="2">The sequence shown here is derived from an EMBL/GenBank/DDBJ whole genome shotgun (WGS) entry which is preliminary data.</text>
</comment>
<evidence type="ECO:0000256" key="1">
    <source>
        <dbReference type="SAM" id="MobiDB-lite"/>
    </source>
</evidence>
<evidence type="ECO:0000313" key="3">
    <source>
        <dbReference type="Proteomes" id="UP000299102"/>
    </source>
</evidence>
<name>A0A4C1Y5A0_EUMVA</name>
<feature type="compositionally biased region" description="Basic and acidic residues" evidence="1">
    <location>
        <begin position="133"/>
        <end position="145"/>
    </location>
</feature>
<organism evidence="2 3">
    <name type="scientific">Eumeta variegata</name>
    <name type="common">Bagworm moth</name>
    <name type="synonym">Eumeta japonica</name>
    <dbReference type="NCBI Taxonomy" id="151549"/>
    <lineage>
        <taxon>Eukaryota</taxon>
        <taxon>Metazoa</taxon>
        <taxon>Ecdysozoa</taxon>
        <taxon>Arthropoda</taxon>
        <taxon>Hexapoda</taxon>
        <taxon>Insecta</taxon>
        <taxon>Pterygota</taxon>
        <taxon>Neoptera</taxon>
        <taxon>Endopterygota</taxon>
        <taxon>Lepidoptera</taxon>
        <taxon>Glossata</taxon>
        <taxon>Ditrysia</taxon>
        <taxon>Tineoidea</taxon>
        <taxon>Psychidae</taxon>
        <taxon>Oiketicinae</taxon>
        <taxon>Eumeta</taxon>
    </lineage>
</organism>
<keyword evidence="3" id="KW-1185">Reference proteome</keyword>
<dbReference type="Proteomes" id="UP000299102">
    <property type="component" value="Unassembled WGS sequence"/>
</dbReference>
<dbReference type="AlphaFoldDB" id="A0A4C1Y5A0"/>
<proteinExistence type="predicted"/>
<reference evidence="2 3" key="1">
    <citation type="journal article" date="2019" name="Commun. Biol.">
        <title>The bagworm genome reveals a unique fibroin gene that provides high tensile strength.</title>
        <authorList>
            <person name="Kono N."/>
            <person name="Nakamura H."/>
            <person name="Ohtoshi R."/>
            <person name="Tomita M."/>
            <person name="Numata K."/>
            <person name="Arakawa K."/>
        </authorList>
    </citation>
    <scope>NUCLEOTIDE SEQUENCE [LARGE SCALE GENOMIC DNA]</scope>
</reference>
<sequence>MIIKKEKADLLRGTGQPYGRGATGSHPVILSLTNRRDPVSVGSRRVLCARRVSRSLRRFRLRPYRVVVVSRVLFFQISLVSTTRLASPMVVASRHSLLHEMKLCEVVKLSSPCLFQAVIPNVGLQMEVDVNPRKETTKRPSDCRKNLSANRPMILTTETLPKSKAKRRDESALKPSELSLTGPTTAFTPAQPKRS</sequence>
<dbReference type="EMBL" id="BGZK01001096">
    <property type="protein sequence ID" value="GBP71076.1"/>
    <property type="molecule type" value="Genomic_DNA"/>
</dbReference>